<evidence type="ECO:0000256" key="1">
    <source>
        <dbReference type="SAM" id="SignalP"/>
    </source>
</evidence>
<evidence type="ECO:0000313" key="3">
    <source>
        <dbReference type="Proteomes" id="UP000194236"/>
    </source>
</evidence>
<dbReference type="EMBL" id="MUJZ01067202">
    <property type="protein sequence ID" value="OTF70123.1"/>
    <property type="molecule type" value="Genomic_DNA"/>
</dbReference>
<accession>A0A1Y3AR64</accession>
<keyword evidence="3" id="KW-1185">Reference proteome</keyword>
<organism evidence="2 3">
    <name type="scientific">Euroglyphus maynei</name>
    <name type="common">Mayne's house dust mite</name>
    <dbReference type="NCBI Taxonomy" id="6958"/>
    <lineage>
        <taxon>Eukaryota</taxon>
        <taxon>Metazoa</taxon>
        <taxon>Ecdysozoa</taxon>
        <taxon>Arthropoda</taxon>
        <taxon>Chelicerata</taxon>
        <taxon>Arachnida</taxon>
        <taxon>Acari</taxon>
        <taxon>Acariformes</taxon>
        <taxon>Sarcoptiformes</taxon>
        <taxon>Astigmata</taxon>
        <taxon>Psoroptidia</taxon>
        <taxon>Analgoidea</taxon>
        <taxon>Pyroglyphidae</taxon>
        <taxon>Pyroglyphinae</taxon>
        <taxon>Euroglyphus</taxon>
    </lineage>
</organism>
<proteinExistence type="predicted"/>
<feature type="chain" id="PRO_5012395574" description="Secreted protein" evidence="1">
    <location>
        <begin position="27"/>
        <end position="128"/>
    </location>
</feature>
<comment type="caution">
    <text evidence="2">The sequence shown here is derived from an EMBL/GenBank/DDBJ whole genome shotgun (WGS) entry which is preliminary data.</text>
</comment>
<keyword evidence="1" id="KW-0732">Signal</keyword>
<dbReference type="AlphaFoldDB" id="A0A1Y3AR64"/>
<evidence type="ECO:0000313" key="2">
    <source>
        <dbReference type="EMBL" id="OTF70123.1"/>
    </source>
</evidence>
<evidence type="ECO:0008006" key="4">
    <source>
        <dbReference type="Google" id="ProtNLM"/>
    </source>
</evidence>
<sequence length="128" mass="13484">MPASIDVARRVSLFWLACSATNCALSLPNTRPSVGSPPTLLPWASVSDASQAPAGLPLASYIGNIACGCGAPASRRPVRLVVILHAPAHCRPMGRLCDTDFPPHAGCRGLSPVPHRGQWCALWPALWP</sequence>
<protein>
    <recommendedName>
        <fullName evidence="4">Secreted protein</fullName>
    </recommendedName>
</protein>
<gene>
    <name evidence="2" type="ORF">BLA29_000036</name>
</gene>
<reference evidence="2 3" key="1">
    <citation type="submission" date="2017-03" db="EMBL/GenBank/DDBJ databases">
        <title>Genome Survey of Euroglyphus maynei.</title>
        <authorList>
            <person name="Arlian L.G."/>
            <person name="Morgan M.S."/>
            <person name="Rider S.D."/>
        </authorList>
    </citation>
    <scope>NUCLEOTIDE SEQUENCE [LARGE SCALE GENOMIC DNA]</scope>
    <source>
        <strain evidence="2">Arlian Lab</strain>
        <tissue evidence="2">Whole body</tissue>
    </source>
</reference>
<name>A0A1Y3AR64_EURMA</name>
<feature type="signal peptide" evidence="1">
    <location>
        <begin position="1"/>
        <end position="26"/>
    </location>
</feature>
<dbReference type="Proteomes" id="UP000194236">
    <property type="component" value="Unassembled WGS sequence"/>
</dbReference>